<organism evidence="1 2">
    <name type="scientific">Dysosmobacter acutus</name>
    <dbReference type="NCBI Taxonomy" id="2841504"/>
    <lineage>
        <taxon>Bacteria</taxon>
        <taxon>Bacillati</taxon>
        <taxon>Bacillota</taxon>
        <taxon>Clostridia</taxon>
        <taxon>Eubacteriales</taxon>
        <taxon>Oscillospiraceae</taxon>
        <taxon>Dysosmobacter</taxon>
    </lineage>
</organism>
<comment type="caution">
    <text evidence="1">The sequence shown here is derived from an EMBL/GenBank/DDBJ whole genome shotgun (WGS) entry which is preliminary data.</text>
</comment>
<dbReference type="Proteomes" id="UP000787672">
    <property type="component" value="Unassembled WGS sequence"/>
</dbReference>
<dbReference type="EMBL" id="JAHLQN010000001">
    <property type="protein sequence ID" value="MBU5628138.1"/>
    <property type="molecule type" value="Genomic_DNA"/>
</dbReference>
<keyword evidence="2" id="KW-1185">Reference proteome</keyword>
<name>A0ABS6FDK3_9FIRM</name>
<evidence type="ECO:0000313" key="1">
    <source>
        <dbReference type="EMBL" id="MBU5628138.1"/>
    </source>
</evidence>
<evidence type="ECO:0000313" key="2">
    <source>
        <dbReference type="Proteomes" id="UP000787672"/>
    </source>
</evidence>
<proteinExistence type="predicted"/>
<sequence length="81" mass="9293">MEKQRKESLEAVLQLCGNLGAEIRYHPEHRYFTAMVWTGWDTPCGMGEALAIQQEIQRTAAQYPTVVCYCFDPFSTLVYTV</sequence>
<accession>A0ABS6FDK3</accession>
<gene>
    <name evidence="1" type="ORF">KQI82_14595</name>
</gene>
<reference evidence="1 2" key="1">
    <citation type="submission" date="2021-06" db="EMBL/GenBank/DDBJ databases">
        <authorList>
            <person name="Sun Q."/>
            <person name="Li D."/>
        </authorList>
    </citation>
    <scope>NUCLEOTIDE SEQUENCE [LARGE SCALE GENOMIC DNA]</scope>
    <source>
        <strain evidence="1 2">MSJ-2</strain>
    </source>
</reference>
<protein>
    <submittedName>
        <fullName evidence="1">Uncharacterized protein</fullName>
    </submittedName>
</protein>
<dbReference type="RefSeq" id="WP_216633422.1">
    <property type="nucleotide sequence ID" value="NZ_JAHLQN010000001.1"/>
</dbReference>